<reference evidence="3" key="1">
    <citation type="submission" date="2015-05" db="EMBL/GenBank/DDBJ databases">
        <authorList>
            <person name="Fogelqvist Johan"/>
        </authorList>
    </citation>
    <scope>NUCLEOTIDE SEQUENCE [LARGE SCALE GENOMIC DNA]</scope>
</reference>
<evidence type="ECO:0000313" key="2">
    <source>
        <dbReference type="EMBL" id="CRK15870.1"/>
    </source>
</evidence>
<name>A0A0G4L2F6_VERLO</name>
<gene>
    <name evidence="2" type="ORF">BN1723_010825</name>
</gene>
<feature type="compositionally biased region" description="Basic and acidic residues" evidence="1">
    <location>
        <begin position="26"/>
        <end position="45"/>
    </location>
</feature>
<dbReference type="AlphaFoldDB" id="A0A0G4L2F6"/>
<protein>
    <submittedName>
        <fullName evidence="2">Uncharacterized protein</fullName>
    </submittedName>
</protein>
<accession>A0A0G4L2F6</accession>
<dbReference type="Proteomes" id="UP000045706">
    <property type="component" value="Unassembled WGS sequence"/>
</dbReference>
<sequence length="86" mass="9777">MDLDATPRERLRSQSRARSRSQAAVNRREDGVEDEGNRTKAERMAKLGQKKMNRMARQGEADRHTTASLQRHLLAGKRGMGSTRSR</sequence>
<organism evidence="2 3">
    <name type="scientific">Verticillium longisporum</name>
    <name type="common">Verticillium dahliae var. longisporum</name>
    <dbReference type="NCBI Taxonomy" id="100787"/>
    <lineage>
        <taxon>Eukaryota</taxon>
        <taxon>Fungi</taxon>
        <taxon>Dikarya</taxon>
        <taxon>Ascomycota</taxon>
        <taxon>Pezizomycotina</taxon>
        <taxon>Sordariomycetes</taxon>
        <taxon>Hypocreomycetidae</taxon>
        <taxon>Glomerellales</taxon>
        <taxon>Plectosphaerellaceae</taxon>
        <taxon>Verticillium</taxon>
    </lineage>
</organism>
<evidence type="ECO:0000313" key="3">
    <source>
        <dbReference type="Proteomes" id="UP000045706"/>
    </source>
</evidence>
<evidence type="ECO:0000256" key="1">
    <source>
        <dbReference type="SAM" id="MobiDB-lite"/>
    </source>
</evidence>
<feature type="region of interest" description="Disordered" evidence="1">
    <location>
        <begin position="1"/>
        <end position="86"/>
    </location>
</feature>
<feature type="compositionally biased region" description="Basic and acidic residues" evidence="1">
    <location>
        <begin position="1"/>
        <end position="12"/>
    </location>
</feature>
<proteinExistence type="predicted"/>
<dbReference type="EMBL" id="CVQI01006446">
    <property type="protein sequence ID" value="CRK15870.1"/>
    <property type="molecule type" value="Genomic_DNA"/>
</dbReference>